<accession>K8X6X3</accession>
<proteinExistence type="predicted"/>
<comment type="caution">
    <text evidence="1">The sequence shown here is derived from an EMBL/GenBank/DDBJ whole genome shotgun (WGS) entry which is preliminary data.</text>
</comment>
<reference evidence="1 2" key="1">
    <citation type="journal article" date="2013" name="Genome Announc.">
        <title>Draft Genome Sequence of Rhodococcus opacus Strain M213 Shows a Diverse Catabolic Potential.</title>
        <authorList>
            <person name="Pathak A."/>
            <person name="Green S.J."/>
            <person name="Ogram A."/>
            <person name="Chauhan A."/>
        </authorList>
    </citation>
    <scope>NUCLEOTIDE SEQUENCE [LARGE SCALE GENOMIC DNA]</scope>
    <source>
        <strain evidence="1 2">M213</strain>
    </source>
</reference>
<organism evidence="1 2">
    <name type="scientific">Rhodococcus opacus M213</name>
    <dbReference type="NCBI Taxonomy" id="1129896"/>
    <lineage>
        <taxon>Bacteria</taxon>
        <taxon>Bacillati</taxon>
        <taxon>Actinomycetota</taxon>
        <taxon>Actinomycetes</taxon>
        <taxon>Mycobacteriales</taxon>
        <taxon>Nocardiaceae</taxon>
        <taxon>Rhodococcus</taxon>
    </lineage>
</organism>
<gene>
    <name evidence="1" type="ORF">WSS_A38241</name>
</gene>
<dbReference type="Proteomes" id="UP000005951">
    <property type="component" value="Unassembled WGS sequence"/>
</dbReference>
<evidence type="ECO:0000313" key="2">
    <source>
        <dbReference type="Proteomes" id="UP000005951"/>
    </source>
</evidence>
<evidence type="ECO:0000313" key="1">
    <source>
        <dbReference type="EMBL" id="EKT77324.1"/>
    </source>
</evidence>
<dbReference type="EMBL" id="AJYC02000158">
    <property type="protein sequence ID" value="EKT77324.1"/>
    <property type="molecule type" value="Genomic_DNA"/>
</dbReference>
<name>K8X6X3_RHOOP</name>
<dbReference type="AlphaFoldDB" id="K8X6X3"/>
<sequence>MPTGASVLLDQFVQFNRAETRKISTSDKFQDCVVDAVSCRMKSGVHSQRGNLTDLAGGLLVTHDGSISI</sequence>
<protein>
    <submittedName>
        <fullName evidence="1">Uncharacterized protein</fullName>
    </submittedName>
</protein>